<dbReference type="AlphaFoldDB" id="A0AAF0F0E2"/>
<evidence type="ECO:0000313" key="2">
    <source>
        <dbReference type="EMBL" id="WFD40458.1"/>
    </source>
</evidence>
<feature type="region of interest" description="Disordered" evidence="1">
    <location>
        <begin position="515"/>
        <end position="651"/>
    </location>
</feature>
<dbReference type="Gene3D" id="1.10.510.10">
    <property type="entry name" value="Transferase(Phosphotransferase) domain 1"/>
    <property type="match status" value="1"/>
</dbReference>
<accession>A0AAF0F0E2</accession>
<dbReference type="PANTHER" id="PTHR12984">
    <property type="entry name" value="SCY1-RELATED S/T PROTEIN KINASE-LIKE"/>
    <property type="match status" value="1"/>
</dbReference>
<dbReference type="GO" id="GO:0016301">
    <property type="term" value="F:kinase activity"/>
    <property type="evidence" value="ECO:0007669"/>
    <property type="project" value="UniProtKB-KW"/>
</dbReference>
<dbReference type="InterPro" id="IPR011989">
    <property type="entry name" value="ARM-like"/>
</dbReference>
<dbReference type="InterPro" id="IPR016024">
    <property type="entry name" value="ARM-type_fold"/>
</dbReference>
<evidence type="ECO:0000256" key="1">
    <source>
        <dbReference type="SAM" id="MobiDB-lite"/>
    </source>
</evidence>
<dbReference type="SUPFAM" id="SSF48371">
    <property type="entry name" value="ARM repeat"/>
    <property type="match status" value="1"/>
</dbReference>
<dbReference type="GeneID" id="85227095"/>
<keyword evidence="2" id="KW-0418">Kinase</keyword>
<keyword evidence="2" id="KW-0808">Transferase</keyword>
<proteinExistence type="predicted"/>
<feature type="compositionally biased region" description="Low complexity" evidence="1">
    <location>
        <begin position="567"/>
        <end position="577"/>
    </location>
</feature>
<name>A0AAF0F0E2_9BASI</name>
<dbReference type="Proteomes" id="UP001217754">
    <property type="component" value="Chromosome 6"/>
</dbReference>
<dbReference type="InterPro" id="IPR051177">
    <property type="entry name" value="CIK-Related_Protein"/>
</dbReference>
<feature type="compositionally biased region" description="Low complexity" evidence="1">
    <location>
        <begin position="630"/>
        <end position="643"/>
    </location>
</feature>
<keyword evidence="3" id="KW-1185">Reference proteome</keyword>
<dbReference type="PANTHER" id="PTHR12984:SF6">
    <property type="entry name" value="SCY1-LIKE PROTEIN 2"/>
    <property type="match status" value="1"/>
</dbReference>
<evidence type="ECO:0000313" key="3">
    <source>
        <dbReference type="Proteomes" id="UP001217754"/>
    </source>
</evidence>
<reference evidence="2" key="1">
    <citation type="submission" date="2023-03" db="EMBL/GenBank/DDBJ databases">
        <title>Mating type loci evolution in Malassezia.</title>
        <authorList>
            <person name="Coelho M.A."/>
        </authorList>
    </citation>
    <scope>NUCLEOTIDE SEQUENCE</scope>
    <source>
        <strain evidence="2">CBS 9431</strain>
    </source>
</reference>
<dbReference type="Gene3D" id="1.25.10.10">
    <property type="entry name" value="Leucine-rich Repeat Variant"/>
    <property type="match status" value="1"/>
</dbReference>
<gene>
    <name evidence="2" type="primary">ppk32</name>
    <name evidence="2" type="ORF">MJAP1_003444</name>
</gene>
<sequence>MVSLWNQASTFFISAQSNPEYQLDEVEIRKGLLQSKRIHTNLTPGAVVVNAKGDWKLAGVGYLTSLGSDESANVRWAFEDEEDSLPVLLQRDMDFMDPIYALDRKATMANDIINALRSYADRLPDRIHSPKWNSLGADVQVILSNLISRSDEQRYTAKTFQTLAYFNSMLVSILKFMERDSFSARSKQEKVQFLRGLLKVLPQFSPALQRRKLLPSMVEIMSDRSLLPYILPNVFLMASNISSLEFGSSVLPRLKPLFLIRDPPQNQMLLLNQIDLFVGKMAPAQFREEVMPLIYSSLENEHIAVQENALQKVPRLCELLEFSHVKDILLPKLTALFSKTKTLSVKVSCLICFHALTPVLDKVTLSESLVPTLARIKTREPSVMVASLAVYEAISVKVDRDVQATSILPRLWVMCMCPALSQAQFARFMRVIRQISDKIEKEHMAYLKETQSVEEHTSQMVNEQYKTASRPSLSSRIGANTDVDFETLVGQTQAAAPSSLDTLLFDGPSTSMDMPSLLDSMVKPSSAASTPAPVPSPAMSPRPSLQAPRATPSLAPPPRPAVTISQPTTPAATSTSTGLFDALVSDPAPSKVPAMPTLSAPPLQPTRANVHTAKPSAPPGWSGGMLQPQAPSTSSASVPSKSTWADFDPLK</sequence>
<dbReference type="EMBL" id="CP119963">
    <property type="protein sequence ID" value="WFD40458.1"/>
    <property type="molecule type" value="Genomic_DNA"/>
</dbReference>
<organism evidence="2 3">
    <name type="scientific">Malassezia japonica</name>
    <dbReference type="NCBI Taxonomy" id="223818"/>
    <lineage>
        <taxon>Eukaryota</taxon>
        <taxon>Fungi</taxon>
        <taxon>Dikarya</taxon>
        <taxon>Basidiomycota</taxon>
        <taxon>Ustilaginomycotina</taxon>
        <taxon>Malasseziomycetes</taxon>
        <taxon>Malasseziales</taxon>
        <taxon>Malasseziaceae</taxon>
        <taxon>Malassezia</taxon>
    </lineage>
</organism>
<dbReference type="RefSeq" id="XP_060123355.1">
    <property type="nucleotide sequence ID" value="XM_060267372.1"/>
</dbReference>
<protein>
    <submittedName>
        <fullName evidence="2">Protein kinase domain-containing protein ppk32</fullName>
    </submittedName>
</protein>